<evidence type="ECO:0000256" key="2">
    <source>
        <dbReference type="SAM" id="Coils"/>
    </source>
</evidence>
<proteinExistence type="predicted"/>
<comment type="caution">
    <text evidence="4">The sequence shown here is derived from an EMBL/GenBank/DDBJ whole genome shotgun (WGS) entry which is preliminary data.</text>
</comment>
<reference evidence="4 5" key="1">
    <citation type="submission" date="2014-03" db="EMBL/GenBank/DDBJ databases">
        <title>The genomes of two eusocial bee gut symbionts.</title>
        <authorList>
            <person name="Kwong W.K."/>
            <person name="Engel P."/>
            <person name="Koch H."/>
            <person name="Moran N.A."/>
        </authorList>
    </citation>
    <scope>NUCLEOTIDE SEQUENCE [LARGE SCALE GENOMIC DNA]</scope>
    <source>
        <strain evidence="5">wkB29</strain>
    </source>
</reference>
<feature type="domain" description="Phage capsid-like C-terminal" evidence="3">
    <location>
        <begin position="166"/>
        <end position="396"/>
    </location>
</feature>
<dbReference type="InterPro" id="IPR024455">
    <property type="entry name" value="Phage_capsid"/>
</dbReference>
<evidence type="ECO:0000313" key="5">
    <source>
        <dbReference type="Proteomes" id="UP000027170"/>
    </source>
</evidence>
<sequence>MTIEEQINAVKAKIKENRDLITKTVGEAVEKGLTPSEDQEAVITKAEDEIKVLELNLARLEKNHATANQVAETAAPAKGDTVTEGVQSTAGNNVTVKSNLPKGIGFAQFARAKMIAALEAKKGNYISPAAAAKNLGFSEDVIKYIEKATLGTTTDSGFAAPLVERDTFHGEFIELLRNETIFDKLKGYRSVPFNVKINGQATGGSASWVGEGKKKPLTNPTFESIEIKEHKLAAITVYTQELIRRADPAIDKLVLDDLLKASAALIDDTFLGNGKQTDDAPAGMLFGVTANPPTGTAAADYEKDILGLLQTFIEKNLSADGSYLLMSETRAMQIAILRDALGNTYFPGMSLNGARNLLGIPVITSQTVGNKIILIKMSEILVAQDGGVDVSYSDQATLIDGDKTHNLWQENKFAVRVEKFITWAKRRAIAAAFLDYTSI</sequence>
<accession>A0A836MPS7</accession>
<evidence type="ECO:0000256" key="1">
    <source>
        <dbReference type="ARBA" id="ARBA00004328"/>
    </source>
</evidence>
<dbReference type="OrthoDB" id="9804926at2"/>
<evidence type="ECO:0000313" key="4">
    <source>
        <dbReference type="EMBL" id="KDN14038.1"/>
    </source>
</evidence>
<dbReference type="InterPro" id="IPR054612">
    <property type="entry name" value="Phage_capsid-like_C"/>
</dbReference>
<gene>
    <name evidence="4" type="ORF">SALWKB29_1940</name>
</gene>
<keyword evidence="2" id="KW-0175">Coiled coil</keyword>
<dbReference type="NCBIfam" id="TIGR01554">
    <property type="entry name" value="major_cap_HK97"/>
    <property type="match status" value="1"/>
</dbReference>
<dbReference type="Gene3D" id="3.30.2320.10">
    <property type="entry name" value="hypothetical protein PF0899 domain"/>
    <property type="match status" value="1"/>
</dbReference>
<dbReference type="Gene3D" id="3.30.2400.10">
    <property type="entry name" value="Major capsid protein gp5"/>
    <property type="match status" value="1"/>
</dbReference>
<name>A0A836MPS7_9NEIS</name>
<organism evidence="4 5">
    <name type="scientific">Snodgrassella communis</name>
    <dbReference type="NCBI Taxonomy" id="2946699"/>
    <lineage>
        <taxon>Bacteria</taxon>
        <taxon>Pseudomonadati</taxon>
        <taxon>Pseudomonadota</taxon>
        <taxon>Betaproteobacteria</taxon>
        <taxon>Neisseriales</taxon>
        <taxon>Neisseriaceae</taxon>
        <taxon>Snodgrassella</taxon>
    </lineage>
</organism>
<dbReference type="Pfam" id="PF05065">
    <property type="entry name" value="Phage_capsid"/>
    <property type="match status" value="1"/>
</dbReference>
<feature type="coiled-coil region" evidence="2">
    <location>
        <begin position="36"/>
        <end position="70"/>
    </location>
</feature>
<evidence type="ECO:0000259" key="3">
    <source>
        <dbReference type="Pfam" id="PF05065"/>
    </source>
</evidence>
<dbReference type="EMBL" id="JFZV01000012">
    <property type="protein sequence ID" value="KDN14038.1"/>
    <property type="molecule type" value="Genomic_DNA"/>
</dbReference>
<dbReference type="Proteomes" id="UP000027170">
    <property type="component" value="Unassembled WGS sequence"/>
</dbReference>
<dbReference type="RefSeq" id="WP_051608291.1">
    <property type="nucleotide sequence ID" value="NZ_JFZV01000012.1"/>
</dbReference>
<dbReference type="SUPFAM" id="SSF56563">
    <property type="entry name" value="Major capsid protein gp5"/>
    <property type="match status" value="1"/>
</dbReference>
<comment type="subcellular location">
    <subcellularLocation>
        <location evidence="1">Virion</location>
    </subcellularLocation>
</comment>
<protein>
    <recommendedName>
        <fullName evidence="3">Phage capsid-like C-terminal domain-containing protein</fullName>
    </recommendedName>
</protein>
<keyword evidence="5" id="KW-1185">Reference proteome</keyword>
<dbReference type="AlphaFoldDB" id="A0A836MPS7"/>